<evidence type="ECO:0008006" key="5">
    <source>
        <dbReference type="Google" id="ProtNLM"/>
    </source>
</evidence>
<gene>
    <name evidence="3" type="ORF">GCM10010991_05120</name>
</gene>
<name>A0A918DC41_9RHOB</name>
<feature type="region of interest" description="Disordered" evidence="1">
    <location>
        <begin position="25"/>
        <end position="47"/>
    </location>
</feature>
<evidence type="ECO:0000256" key="1">
    <source>
        <dbReference type="SAM" id="MobiDB-lite"/>
    </source>
</evidence>
<dbReference type="RefSeq" id="WP_229704303.1">
    <property type="nucleotide sequence ID" value="NZ_BMLP01000001.1"/>
</dbReference>
<sequence length="141" mass="16115">MPRSRNIAVLALALAFAAAPVLADGKGKGHGKNKGNDWKNRDWSQPYNLRGCPPGLAKKNPPCVPPGQAKKQVNYADYDDHDYYRYRRGEYLPRDADYLRDPWRYRLPDGTYYVDNGFVYRVDPQTLEVMALVGLLDRLLN</sequence>
<feature type="chain" id="PRO_5037907986" description="Regulator RcnB of Ni and Co efflux" evidence="2">
    <location>
        <begin position="24"/>
        <end position="141"/>
    </location>
</feature>
<keyword evidence="2" id="KW-0732">Signal</keyword>
<evidence type="ECO:0000313" key="4">
    <source>
        <dbReference type="Proteomes" id="UP000598196"/>
    </source>
</evidence>
<dbReference type="Proteomes" id="UP000598196">
    <property type="component" value="Unassembled WGS sequence"/>
</dbReference>
<protein>
    <recommendedName>
        <fullName evidence="5">Regulator RcnB of Ni and Co efflux</fullName>
    </recommendedName>
</protein>
<keyword evidence="4" id="KW-1185">Reference proteome</keyword>
<dbReference type="EMBL" id="BMLP01000001">
    <property type="protein sequence ID" value="GGO25457.1"/>
    <property type="molecule type" value="Genomic_DNA"/>
</dbReference>
<accession>A0A918DC41</accession>
<organism evidence="3 4">
    <name type="scientific">Gemmobacter aquaticus</name>
    <dbReference type="NCBI Taxonomy" id="490185"/>
    <lineage>
        <taxon>Bacteria</taxon>
        <taxon>Pseudomonadati</taxon>
        <taxon>Pseudomonadota</taxon>
        <taxon>Alphaproteobacteria</taxon>
        <taxon>Rhodobacterales</taxon>
        <taxon>Paracoccaceae</taxon>
        <taxon>Gemmobacter</taxon>
    </lineage>
</organism>
<reference evidence="3 4" key="1">
    <citation type="journal article" date="2014" name="Int. J. Syst. Evol. Microbiol.">
        <title>Complete genome sequence of Corynebacterium casei LMG S-19264T (=DSM 44701T), isolated from a smear-ripened cheese.</title>
        <authorList>
            <consortium name="US DOE Joint Genome Institute (JGI-PGF)"/>
            <person name="Walter F."/>
            <person name="Albersmeier A."/>
            <person name="Kalinowski J."/>
            <person name="Ruckert C."/>
        </authorList>
    </citation>
    <scope>NUCLEOTIDE SEQUENCE [LARGE SCALE GENOMIC DNA]</scope>
    <source>
        <strain evidence="3 4">CGMCC 1.7029</strain>
    </source>
</reference>
<evidence type="ECO:0000313" key="3">
    <source>
        <dbReference type="EMBL" id="GGO25457.1"/>
    </source>
</evidence>
<feature type="signal peptide" evidence="2">
    <location>
        <begin position="1"/>
        <end position="23"/>
    </location>
</feature>
<evidence type="ECO:0000256" key="2">
    <source>
        <dbReference type="SAM" id="SignalP"/>
    </source>
</evidence>
<comment type="caution">
    <text evidence="3">The sequence shown here is derived from an EMBL/GenBank/DDBJ whole genome shotgun (WGS) entry which is preliminary data.</text>
</comment>
<proteinExistence type="predicted"/>
<dbReference type="AlphaFoldDB" id="A0A918DC41"/>